<dbReference type="Proteomes" id="UP001310890">
    <property type="component" value="Unassembled WGS sequence"/>
</dbReference>
<evidence type="ECO:0000313" key="2">
    <source>
        <dbReference type="Proteomes" id="UP001310890"/>
    </source>
</evidence>
<dbReference type="AlphaFoldDB" id="A0AAN7THG5"/>
<reference evidence="1" key="1">
    <citation type="submission" date="2023-08" db="EMBL/GenBank/DDBJ databases">
        <title>Black Yeasts Isolated from many extreme environments.</title>
        <authorList>
            <person name="Coleine C."/>
            <person name="Stajich J.E."/>
            <person name="Selbmann L."/>
        </authorList>
    </citation>
    <scope>NUCLEOTIDE SEQUENCE</scope>
    <source>
        <strain evidence="1">CCFEE 5401</strain>
    </source>
</reference>
<accession>A0AAN7THG5</accession>
<protein>
    <recommendedName>
        <fullName evidence="3">Coenzyme Q-binding protein COQ10 START domain-containing protein</fullName>
    </recommendedName>
</protein>
<dbReference type="SUPFAM" id="SSF55961">
    <property type="entry name" value="Bet v1-like"/>
    <property type="match status" value="1"/>
</dbReference>
<dbReference type="CDD" id="cd07822">
    <property type="entry name" value="SRPBCC_4"/>
    <property type="match status" value="1"/>
</dbReference>
<sequence>MSTIWPPSKGLSTTHVSRQDTVLPIHASTRISAPGHKVLAALLDLSNYNRWNRFCPSATIDEQPQPQAIQSIGGELNNDPTQLQVGTLFTLHVIMNQSKPGSRTDASLRCTDISTPEHPTNYVPNEIRESDAVYYPDLQKLYRVTWKSEGGFVSRGLRAERFHEIIVLSENECEVRTWECQGGILARTVKWMYAKTLMDAFAMWVEDLKGYCEGRET</sequence>
<dbReference type="Gene3D" id="3.30.530.20">
    <property type="match status" value="1"/>
</dbReference>
<evidence type="ECO:0008006" key="3">
    <source>
        <dbReference type="Google" id="ProtNLM"/>
    </source>
</evidence>
<evidence type="ECO:0000313" key="1">
    <source>
        <dbReference type="EMBL" id="KAK5111928.1"/>
    </source>
</evidence>
<dbReference type="InterPro" id="IPR023393">
    <property type="entry name" value="START-like_dom_sf"/>
</dbReference>
<dbReference type="EMBL" id="JAVRRL010000035">
    <property type="protein sequence ID" value="KAK5111928.1"/>
    <property type="molecule type" value="Genomic_DNA"/>
</dbReference>
<name>A0AAN7THG5_9PEZI</name>
<gene>
    <name evidence="1" type="ORF">LTR62_004660</name>
</gene>
<proteinExistence type="predicted"/>
<organism evidence="1 2">
    <name type="scientific">Meristemomyces frigidus</name>
    <dbReference type="NCBI Taxonomy" id="1508187"/>
    <lineage>
        <taxon>Eukaryota</taxon>
        <taxon>Fungi</taxon>
        <taxon>Dikarya</taxon>
        <taxon>Ascomycota</taxon>
        <taxon>Pezizomycotina</taxon>
        <taxon>Dothideomycetes</taxon>
        <taxon>Dothideomycetidae</taxon>
        <taxon>Mycosphaerellales</taxon>
        <taxon>Teratosphaeriaceae</taxon>
        <taxon>Meristemomyces</taxon>
    </lineage>
</organism>
<comment type="caution">
    <text evidence="1">The sequence shown here is derived from an EMBL/GenBank/DDBJ whole genome shotgun (WGS) entry which is preliminary data.</text>
</comment>